<dbReference type="PANTHER" id="PTHR43630">
    <property type="entry name" value="POLY-BETA-1,6-N-ACETYL-D-GLUCOSAMINE SYNTHASE"/>
    <property type="match status" value="1"/>
</dbReference>
<reference evidence="5" key="1">
    <citation type="submission" date="2017-08" db="EMBL/GenBank/DDBJ databases">
        <title>A dynamic microbial community with high functional redundancy inhabits the cold, oxic subseafloor aquifer.</title>
        <authorList>
            <person name="Tully B.J."/>
            <person name="Wheat C.G."/>
            <person name="Glazer B.T."/>
            <person name="Huber J.A."/>
        </authorList>
    </citation>
    <scope>NUCLEOTIDE SEQUENCE [LARGE SCALE GENOMIC DNA]</scope>
</reference>
<evidence type="ECO:0000256" key="2">
    <source>
        <dbReference type="SAM" id="Phobius"/>
    </source>
</evidence>
<sequence length="260" mass="29758">MTEHKPIPVSVYVITKNEEENIVGLLDKLQNFAEVIVVDSGSTDRTVELAEAYSNTKVSFNQWPGFGEQKSHALSLCTFPWVLNLDADESLSDSFVEELEEFITQDKLVALRSTRILLRWGSQPRSFGKAEKLIRLFKKEHGYYESRQVHESISINGGIKESEVAILHHENLSYSQRIEKTVFYAKLKAQDKFNKGDEISILVVLLIFPLTFIRTYLFKGHFLDGFGGILTSVNVALYNYMKYANLWDMNKKSSENSTKE</sequence>
<dbReference type="PANTHER" id="PTHR43630:SF2">
    <property type="entry name" value="GLYCOSYLTRANSFERASE"/>
    <property type="match status" value="1"/>
</dbReference>
<keyword evidence="2" id="KW-0472">Membrane</keyword>
<organism evidence="4 5">
    <name type="scientific">SAR86 cluster bacterium</name>
    <dbReference type="NCBI Taxonomy" id="2030880"/>
    <lineage>
        <taxon>Bacteria</taxon>
        <taxon>Pseudomonadati</taxon>
        <taxon>Pseudomonadota</taxon>
        <taxon>Gammaproteobacteria</taxon>
        <taxon>SAR86 cluster</taxon>
    </lineage>
</organism>
<dbReference type="Pfam" id="PF00535">
    <property type="entry name" value="Glycos_transf_2"/>
    <property type="match status" value="1"/>
</dbReference>
<comment type="similarity">
    <text evidence="1">Belongs to the glycosyltransferase 2 family. WaaE/KdtX subfamily.</text>
</comment>
<evidence type="ECO:0000259" key="3">
    <source>
        <dbReference type="Pfam" id="PF00535"/>
    </source>
</evidence>
<evidence type="ECO:0000256" key="1">
    <source>
        <dbReference type="ARBA" id="ARBA00038494"/>
    </source>
</evidence>
<dbReference type="InterPro" id="IPR001173">
    <property type="entry name" value="Glyco_trans_2-like"/>
</dbReference>
<gene>
    <name evidence="4" type="ORF">COA71_00725</name>
</gene>
<dbReference type="SUPFAM" id="SSF53448">
    <property type="entry name" value="Nucleotide-diphospho-sugar transferases"/>
    <property type="match status" value="1"/>
</dbReference>
<dbReference type="EMBL" id="NVWI01000001">
    <property type="protein sequence ID" value="PCJ43430.1"/>
    <property type="molecule type" value="Genomic_DNA"/>
</dbReference>
<feature type="transmembrane region" description="Helical" evidence="2">
    <location>
        <begin position="199"/>
        <end position="217"/>
    </location>
</feature>
<evidence type="ECO:0000313" key="4">
    <source>
        <dbReference type="EMBL" id="PCJ43430.1"/>
    </source>
</evidence>
<keyword evidence="2" id="KW-0812">Transmembrane</keyword>
<feature type="domain" description="Glycosyltransferase 2-like" evidence="3">
    <location>
        <begin position="10"/>
        <end position="113"/>
    </location>
</feature>
<dbReference type="AlphaFoldDB" id="A0A2A5CJ06"/>
<keyword evidence="2" id="KW-1133">Transmembrane helix</keyword>
<dbReference type="CDD" id="cd02511">
    <property type="entry name" value="Beta4Glucosyltransferase"/>
    <property type="match status" value="1"/>
</dbReference>
<feature type="transmembrane region" description="Helical" evidence="2">
    <location>
        <begin position="223"/>
        <end position="241"/>
    </location>
</feature>
<comment type="caution">
    <text evidence="4">The sequence shown here is derived from an EMBL/GenBank/DDBJ whole genome shotgun (WGS) entry which is preliminary data.</text>
</comment>
<dbReference type="InterPro" id="IPR029044">
    <property type="entry name" value="Nucleotide-diphossugar_trans"/>
</dbReference>
<proteinExistence type="inferred from homology"/>
<accession>A0A2A5CJ06</accession>
<protein>
    <recommendedName>
        <fullName evidence="3">Glycosyltransferase 2-like domain-containing protein</fullName>
    </recommendedName>
</protein>
<name>A0A2A5CJ06_9GAMM</name>
<dbReference type="Gene3D" id="3.90.550.10">
    <property type="entry name" value="Spore Coat Polysaccharide Biosynthesis Protein SpsA, Chain A"/>
    <property type="match status" value="1"/>
</dbReference>
<dbReference type="Proteomes" id="UP000228987">
    <property type="component" value="Unassembled WGS sequence"/>
</dbReference>
<evidence type="ECO:0000313" key="5">
    <source>
        <dbReference type="Proteomes" id="UP000228987"/>
    </source>
</evidence>